<keyword evidence="1" id="KW-0472">Membrane</keyword>
<evidence type="ECO:0000313" key="2">
    <source>
        <dbReference type="EMBL" id="PIU42417.1"/>
    </source>
</evidence>
<sequence length="278" mass="31815">MNTPQKHSYNKENILLLVCVLIFILSDLDFIVGYIGSTIATRKVETVFFIFSLPLLMYLLCMLGQNKDAKRKALKGTILTVLCFFIIEGTGFFLFYISKGLVVFKKSDTTKEFIKNLMQQEKNCYPTFPASFEEIKINTGDKILPLTGISNAKIIGYNECGYYPVYKSDEYGFRNPEGIWDNERIEVVLVGDSFCLDAIHRDNETYTVPIRERFSSTINLGNGGNGPLTELAVIKEYLQGKKIGYLFWLYYEGNDLADLGNELFPKRELTKYLEKGYK</sequence>
<evidence type="ECO:0000313" key="3">
    <source>
        <dbReference type="Proteomes" id="UP000230052"/>
    </source>
</evidence>
<organism evidence="2 3">
    <name type="scientific">Candidatus Aquitaenariimonas noxiae</name>
    <dbReference type="NCBI Taxonomy" id="1974741"/>
    <lineage>
        <taxon>Bacteria</taxon>
        <taxon>Pseudomonadati</taxon>
        <taxon>Candidatus Omnitrophota</taxon>
        <taxon>Candidatus Aquitaenariimonas</taxon>
    </lineage>
</organism>
<accession>A0A2J0L7B8</accession>
<comment type="caution">
    <text evidence="2">The sequence shown here is derived from an EMBL/GenBank/DDBJ whole genome shotgun (WGS) entry which is preliminary data.</text>
</comment>
<evidence type="ECO:0000256" key="1">
    <source>
        <dbReference type="SAM" id="Phobius"/>
    </source>
</evidence>
<feature type="transmembrane region" description="Helical" evidence="1">
    <location>
        <begin position="76"/>
        <end position="97"/>
    </location>
</feature>
<proteinExistence type="predicted"/>
<feature type="transmembrane region" description="Helical" evidence="1">
    <location>
        <begin position="47"/>
        <end position="64"/>
    </location>
</feature>
<protein>
    <recommendedName>
        <fullName evidence="4">SGNH hydrolase-type esterase domain-containing protein</fullName>
    </recommendedName>
</protein>
<dbReference type="Proteomes" id="UP000230052">
    <property type="component" value="Unassembled WGS sequence"/>
</dbReference>
<feature type="transmembrane region" description="Helical" evidence="1">
    <location>
        <begin position="14"/>
        <end position="35"/>
    </location>
</feature>
<gene>
    <name evidence="2" type="ORF">COS99_00375</name>
</gene>
<keyword evidence="1" id="KW-1133">Transmembrane helix</keyword>
<dbReference type="AlphaFoldDB" id="A0A2J0L7B8"/>
<name>A0A2J0L7B8_9BACT</name>
<evidence type="ECO:0008006" key="4">
    <source>
        <dbReference type="Google" id="ProtNLM"/>
    </source>
</evidence>
<reference evidence="2 3" key="1">
    <citation type="submission" date="2017-09" db="EMBL/GenBank/DDBJ databases">
        <title>Depth-based differentiation of microbial function through sediment-hosted aquifers and enrichment of novel symbionts in the deep terrestrial subsurface.</title>
        <authorList>
            <person name="Probst A.J."/>
            <person name="Ladd B."/>
            <person name="Jarett J.K."/>
            <person name="Geller-Mcgrath D.E."/>
            <person name="Sieber C.M."/>
            <person name="Emerson J.B."/>
            <person name="Anantharaman K."/>
            <person name="Thomas B.C."/>
            <person name="Malmstrom R."/>
            <person name="Stieglmeier M."/>
            <person name="Klingl A."/>
            <person name="Woyke T."/>
            <person name="Ryan C.M."/>
            <person name="Banfield J.F."/>
        </authorList>
    </citation>
    <scope>NUCLEOTIDE SEQUENCE [LARGE SCALE GENOMIC DNA]</scope>
    <source>
        <strain evidence="2">CG07_land_8_20_14_0_80_42_15</strain>
    </source>
</reference>
<keyword evidence="1" id="KW-0812">Transmembrane</keyword>
<dbReference type="EMBL" id="PEWV01000006">
    <property type="protein sequence ID" value="PIU42417.1"/>
    <property type="molecule type" value="Genomic_DNA"/>
</dbReference>